<keyword evidence="6" id="KW-0472">Membrane</keyword>
<accession>A0AAJ7SWD9</accession>
<protein>
    <submittedName>
        <fullName evidence="8">DNA-directed RNA polymerase I subunit RPA49</fullName>
    </submittedName>
</protein>
<proteinExistence type="inferred from homology"/>
<dbReference type="RefSeq" id="XP_032806802.1">
    <property type="nucleotide sequence ID" value="XM_032950911.1"/>
</dbReference>
<keyword evidence="3 8" id="KW-0240">DNA-directed RNA polymerase</keyword>
<dbReference type="AlphaFoldDB" id="A0AAJ7SWD9"/>
<dbReference type="GeneID" id="116940730"/>
<organism evidence="7 8">
    <name type="scientific">Petromyzon marinus</name>
    <name type="common">Sea lamprey</name>
    <dbReference type="NCBI Taxonomy" id="7757"/>
    <lineage>
        <taxon>Eukaryota</taxon>
        <taxon>Metazoa</taxon>
        <taxon>Chordata</taxon>
        <taxon>Craniata</taxon>
        <taxon>Vertebrata</taxon>
        <taxon>Cyclostomata</taxon>
        <taxon>Hyperoartia</taxon>
        <taxon>Petromyzontiformes</taxon>
        <taxon>Petromyzontidae</taxon>
        <taxon>Petromyzon</taxon>
    </lineage>
</organism>
<comment type="similarity">
    <text evidence="2">Belongs to the eukaryotic RPA49/POLR1E RNA polymerase subunit family.</text>
</comment>
<name>A0AAJ7SWD9_PETMA</name>
<dbReference type="KEGG" id="pmrn:116940730"/>
<dbReference type="GO" id="GO:0000428">
    <property type="term" value="C:DNA-directed RNA polymerase complex"/>
    <property type="evidence" value="ECO:0007669"/>
    <property type="project" value="UniProtKB-KW"/>
</dbReference>
<dbReference type="InterPro" id="IPR009668">
    <property type="entry name" value="RNA_pol-assoc_fac_A49-like"/>
</dbReference>
<feature type="transmembrane region" description="Helical" evidence="6">
    <location>
        <begin position="330"/>
        <end position="351"/>
    </location>
</feature>
<evidence type="ECO:0000256" key="5">
    <source>
        <dbReference type="ARBA" id="ARBA00023242"/>
    </source>
</evidence>
<dbReference type="GO" id="GO:0005730">
    <property type="term" value="C:nucleolus"/>
    <property type="evidence" value="ECO:0007669"/>
    <property type="project" value="UniProtKB-SubCell"/>
</dbReference>
<evidence type="ECO:0000313" key="7">
    <source>
        <dbReference type="Proteomes" id="UP001318040"/>
    </source>
</evidence>
<evidence type="ECO:0000256" key="3">
    <source>
        <dbReference type="ARBA" id="ARBA00022478"/>
    </source>
</evidence>
<keyword evidence="7" id="KW-1185">Reference proteome</keyword>
<dbReference type="Pfam" id="PF06870">
    <property type="entry name" value="RNA_pol_I_A49"/>
    <property type="match status" value="1"/>
</dbReference>
<dbReference type="GO" id="GO:0006351">
    <property type="term" value="P:DNA-templated transcription"/>
    <property type="evidence" value="ECO:0007669"/>
    <property type="project" value="InterPro"/>
</dbReference>
<keyword evidence="5" id="KW-0539">Nucleus</keyword>
<comment type="subcellular location">
    <subcellularLocation>
        <location evidence="1">Nucleus</location>
        <location evidence="1">Nucleolus</location>
    </subcellularLocation>
</comment>
<dbReference type="PANTHER" id="PTHR14440">
    <property type="entry name" value="DNA-DIRECTED RNA POLYMERASE I SUBUNIT RPA49"/>
    <property type="match status" value="1"/>
</dbReference>
<evidence type="ECO:0000256" key="1">
    <source>
        <dbReference type="ARBA" id="ARBA00004604"/>
    </source>
</evidence>
<evidence type="ECO:0000256" key="2">
    <source>
        <dbReference type="ARBA" id="ARBA00009430"/>
    </source>
</evidence>
<dbReference type="CTD" id="64425"/>
<reference evidence="8" key="1">
    <citation type="submission" date="2025-08" db="UniProtKB">
        <authorList>
            <consortium name="RefSeq"/>
        </authorList>
    </citation>
    <scope>IDENTIFICATION</scope>
    <source>
        <tissue evidence="8">Sperm</tissue>
    </source>
</reference>
<gene>
    <name evidence="8" type="primary">POLR1E</name>
</gene>
<sequence length="409" mass="45678">MAASRAMWESGDPGARAALVQFANGEPASAGGIGLSVFTSTEREHPRKKHRAIVVAQAEHLYYVGQNFGVNTSRCNSLCRYYVGVLDKEDGKMRVYNAQHFMMQPNIQGEKEYEPKKKSEGSYRDKVDALIEAFGSHKQKRALSARRMNQVGGESLQKAVSTVAQQIIETRGSEFLTREVQRVEAFEQSTYLPPCNPKATSPDEAYKLNDIITEMELEAAEEASSKYLELMKSGTKSVTQDTTLSALAIGAIRVTPNDASIRKLRAGLVWYLDTLVHLFQLKKKKFSSRDTLGDHMPPLLRTKILECFTTVSFDNGRVQNAMTPALRDKIIAYVLVLALHLNSFSINLSLLQKDFKVSEKKILEVARALGLKIKQTRATSSTTEHKSRIAELAVPLTMPVASHERKRKR</sequence>
<evidence type="ECO:0000256" key="4">
    <source>
        <dbReference type="ARBA" id="ARBA00023163"/>
    </source>
</evidence>
<keyword evidence="6" id="KW-1133">Transmembrane helix</keyword>
<dbReference type="GO" id="GO:0003677">
    <property type="term" value="F:DNA binding"/>
    <property type="evidence" value="ECO:0007669"/>
    <property type="project" value="InterPro"/>
</dbReference>
<keyword evidence="4" id="KW-0804">Transcription</keyword>
<evidence type="ECO:0000256" key="6">
    <source>
        <dbReference type="SAM" id="Phobius"/>
    </source>
</evidence>
<evidence type="ECO:0000313" key="8">
    <source>
        <dbReference type="RefSeq" id="XP_032806802.1"/>
    </source>
</evidence>
<keyword evidence="6" id="KW-0812">Transmembrane</keyword>
<dbReference type="Proteomes" id="UP001318040">
    <property type="component" value="Chromosome 9"/>
</dbReference>